<evidence type="ECO:0000313" key="3">
    <source>
        <dbReference type="Proteomes" id="UP000287651"/>
    </source>
</evidence>
<protein>
    <submittedName>
        <fullName evidence="2">Uncharacterized protein</fullName>
    </submittedName>
</protein>
<evidence type="ECO:0000256" key="1">
    <source>
        <dbReference type="SAM" id="MobiDB-lite"/>
    </source>
</evidence>
<evidence type="ECO:0000313" key="2">
    <source>
        <dbReference type="EMBL" id="RRT66952.1"/>
    </source>
</evidence>
<feature type="region of interest" description="Disordered" evidence="1">
    <location>
        <begin position="64"/>
        <end position="100"/>
    </location>
</feature>
<comment type="caution">
    <text evidence="2">The sequence shown here is derived from an EMBL/GenBank/DDBJ whole genome shotgun (WGS) entry which is preliminary data.</text>
</comment>
<dbReference type="Proteomes" id="UP000287651">
    <property type="component" value="Unassembled WGS sequence"/>
</dbReference>
<organism evidence="2 3">
    <name type="scientific">Ensete ventricosum</name>
    <name type="common">Abyssinian banana</name>
    <name type="synonym">Musa ensete</name>
    <dbReference type="NCBI Taxonomy" id="4639"/>
    <lineage>
        <taxon>Eukaryota</taxon>
        <taxon>Viridiplantae</taxon>
        <taxon>Streptophyta</taxon>
        <taxon>Embryophyta</taxon>
        <taxon>Tracheophyta</taxon>
        <taxon>Spermatophyta</taxon>
        <taxon>Magnoliopsida</taxon>
        <taxon>Liliopsida</taxon>
        <taxon>Zingiberales</taxon>
        <taxon>Musaceae</taxon>
        <taxon>Ensete</taxon>
    </lineage>
</organism>
<dbReference type="EMBL" id="AMZH03005227">
    <property type="protein sequence ID" value="RRT66952.1"/>
    <property type="molecule type" value="Genomic_DNA"/>
</dbReference>
<proteinExistence type="predicted"/>
<dbReference type="AlphaFoldDB" id="A0A426ZSD8"/>
<gene>
    <name evidence="2" type="ORF">B296_00018477</name>
</gene>
<name>A0A426ZSD8_ENSVE</name>
<accession>A0A426ZSD8</accession>
<sequence>MKAATRTYDTRRWARLHPRWFGRWVAPGSYAIVLRAPPPSLRAHVNRLVTRPRPQESHATALGVGRRDLLHGLPNQLRDRGSGPLSRANRPTKRGAGPFGTALSSRAALRSPFTVSAPPSYDALAGSTTIQWFLETCPRRRRGPRDHSWQ</sequence>
<reference evidence="2 3" key="1">
    <citation type="journal article" date="2014" name="Agronomy (Basel)">
        <title>A Draft Genome Sequence for Ensete ventricosum, the Drought-Tolerant Tree Against Hunger.</title>
        <authorList>
            <person name="Harrison J."/>
            <person name="Moore K.A."/>
            <person name="Paszkiewicz K."/>
            <person name="Jones T."/>
            <person name="Grant M."/>
            <person name="Ambacheew D."/>
            <person name="Muzemil S."/>
            <person name="Studholme D.J."/>
        </authorList>
    </citation>
    <scope>NUCLEOTIDE SEQUENCE [LARGE SCALE GENOMIC DNA]</scope>
</reference>